<proteinExistence type="predicted"/>
<dbReference type="Proteomes" id="UP001190640">
    <property type="component" value="Chromosome 19"/>
</dbReference>
<dbReference type="RefSeq" id="XP_054859543.1">
    <property type="nucleotide sequence ID" value="XM_055003568.1"/>
</dbReference>
<dbReference type="KEGG" id="emc:129346231"/>
<name>A0AA97KN16_EUBMA</name>
<reference evidence="2" key="1">
    <citation type="submission" date="2025-08" db="UniProtKB">
        <authorList>
            <consortium name="RefSeq"/>
        </authorList>
    </citation>
    <scope>IDENTIFICATION</scope>
    <source>
        <tissue evidence="2">Blood</tissue>
    </source>
</reference>
<protein>
    <submittedName>
        <fullName evidence="2">Uncharacterized protein LOC129346231</fullName>
    </submittedName>
</protein>
<sequence length="209" mass="23038">MPPVDSVLTTCSHTMGRSTNLKLKPWFDALQVVEWMHDLGFEGRAWHVDFGKEDADDVFARSHGQRQQRPLLPPDQLHQGGQLARLRCQPGGQPGCAGGVCALPEGCPAARAWQHIHHRTARRGPLGALGLPNAPPVAPLELALLRDQLDFQSMSFRESKLPCLTKEALTLRVYTRHLTREEDMSGDVMLAGKGSLKRQSWQQGKAGAV</sequence>
<organism evidence="1 2">
    <name type="scientific">Eublepharis macularius</name>
    <name type="common">Leopard gecko</name>
    <name type="synonym">Cyrtodactylus macularius</name>
    <dbReference type="NCBI Taxonomy" id="481883"/>
    <lineage>
        <taxon>Eukaryota</taxon>
        <taxon>Metazoa</taxon>
        <taxon>Chordata</taxon>
        <taxon>Craniata</taxon>
        <taxon>Vertebrata</taxon>
        <taxon>Euteleostomi</taxon>
        <taxon>Lepidosauria</taxon>
        <taxon>Squamata</taxon>
        <taxon>Bifurcata</taxon>
        <taxon>Gekkota</taxon>
        <taxon>Eublepharidae</taxon>
        <taxon>Eublepharinae</taxon>
        <taxon>Eublepharis</taxon>
    </lineage>
</organism>
<evidence type="ECO:0000313" key="2">
    <source>
        <dbReference type="RefSeq" id="XP_054859543.1"/>
    </source>
</evidence>
<dbReference type="GeneID" id="129346231"/>
<evidence type="ECO:0000313" key="1">
    <source>
        <dbReference type="Proteomes" id="UP001190640"/>
    </source>
</evidence>
<dbReference type="AlphaFoldDB" id="A0AA97KN16"/>
<gene>
    <name evidence="2" type="primary">LOC129346231</name>
</gene>
<keyword evidence="1" id="KW-1185">Reference proteome</keyword>
<accession>A0AA97KN16</accession>